<dbReference type="PANTHER" id="PTHR46111">
    <property type="entry name" value="RIBOSOMAL RNA SMALL SUBUNIT METHYLTRANSFERASE I"/>
    <property type="match status" value="1"/>
</dbReference>
<evidence type="ECO:0000256" key="4">
    <source>
        <dbReference type="ARBA" id="ARBA00022679"/>
    </source>
</evidence>
<keyword evidence="5 6" id="KW-0949">S-adenosyl-L-methionine</keyword>
<dbReference type="NCBIfam" id="TIGR00096">
    <property type="entry name" value="16S rRNA (cytidine(1402)-2'-O)-methyltransferase"/>
    <property type="match status" value="1"/>
</dbReference>
<feature type="domain" description="RsmI HTH" evidence="8">
    <location>
        <begin position="277"/>
        <end position="320"/>
    </location>
</feature>
<comment type="similarity">
    <text evidence="6">Belongs to the methyltransferase superfamily. RsmI family.</text>
</comment>
<evidence type="ECO:0000313" key="10">
    <source>
        <dbReference type="Proteomes" id="UP000092484"/>
    </source>
</evidence>
<dbReference type="Gene3D" id="3.40.1010.10">
    <property type="entry name" value="Cobalt-precorrin-4 Transmethylase, Domain 1"/>
    <property type="match status" value="1"/>
</dbReference>
<dbReference type="Gene3D" id="3.30.950.10">
    <property type="entry name" value="Methyltransferase, Cobalt-precorrin-4 Transmethylase, Domain 2"/>
    <property type="match status" value="1"/>
</dbReference>
<name>A0A1A7BMC3_9SPHN</name>
<dbReference type="InterPro" id="IPR053910">
    <property type="entry name" value="RsmI_HTH"/>
</dbReference>
<sequence length="322" mass="33772">MRGASILPARTSHPAHFGALLWFILADPSLVLQCLARMSSELPSIPAGIPEPGLYIVATPIGNLGDITLRAIAVLQGCALIACEDTRVTGKLLKHLGIKARLQRLDDHASADARARVIDEARVSPVALVSDAGTPLISDPGYRLVREARASGVTVTSIPGPCAAVSALAMAGLPSDRFLFAGFLPVKDKARRDTLEGLAGIAATLVLYETAPRLERTLQAIAELWPEREVAVARELTKLHEECRSGTAASLAEHYAAHPPKGEIVLLVGPPGEDEAPVLDTDVLLRAALADAGPGKAAGIVAKATGIDRATLYARALELKGE</sequence>
<dbReference type="EC" id="2.1.1.198" evidence="6"/>
<dbReference type="PANTHER" id="PTHR46111:SF1">
    <property type="entry name" value="RIBOSOMAL RNA SMALL SUBUNIT METHYLTRANSFERASE I"/>
    <property type="match status" value="1"/>
</dbReference>
<dbReference type="CDD" id="cd11648">
    <property type="entry name" value="RsmI"/>
    <property type="match status" value="1"/>
</dbReference>
<dbReference type="InterPro" id="IPR014776">
    <property type="entry name" value="4pyrrole_Mease_sub2"/>
</dbReference>
<comment type="function">
    <text evidence="6">Catalyzes the 2'-O-methylation of the ribose of cytidine 1402 (C1402) in 16S rRNA.</text>
</comment>
<organism evidence="9 10">
    <name type="scientific">Erythrobacter dokdonensis DSW-74</name>
    <dbReference type="NCBI Taxonomy" id="1300349"/>
    <lineage>
        <taxon>Bacteria</taxon>
        <taxon>Pseudomonadati</taxon>
        <taxon>Pseudomonadota</taxon>
        <taxon>Alphaproteobacteria</taxon>
        <taxon>Sphingomonadales</taxon>
        <taxon>Erythrobacteraceae</taxon>
        <taxon>Erythrobacter/Porphyrobacter group</taxon>
        <taxon>Erythrobacter</taxon>
    </lineage>
</organism>
<dbReference type="Pfam" id="PF23016">
    <property type="entry name" value="RsmI_C"/>
    <property type="match status" value="1"/>
</dbReference>
<comment type="subcellular location">
    <subcellularLocation>
        <location evidence="6">Cytoplasm</location>
    </subcellularLocation>
</comment>
<feature type="domain" description="Tetrapyrrole methylase" evidence="7">
    <location>
        <begin position="54"/>
        <end position="251"/>
    </location>
</feature>
<accession>A0A1A7BMC3</accession>
<dbReference type="HAMAP" id="MF_01877">
    <property type="entry name" value="16SrRNA_methyltr_I"/>
    <property type="match status" value="1"/>
</dbReference>
<keyword evidence="2 6" id="KW-0698">rRNA processing</keyword>
<evidence type="ECO:0000256" key="1">
    <source>
        <dbReference type="ARBA" id="ARBA00022490"/>
    </source>
</evidence>
<dbReference type="PATRIC" id="fig|1300349.4.peg.747"/>
<evidence type="ECO:0000259" key="8">
    <source>
        <dbReference type="Pfam" id="PF23016"/>
    </source>
</evidence>
<dbReference type="InterPro" id="IPR014777">
    <property type="entry name" value="4pyrrole_Mease_sub1"/>
</dbReference>
<evidence type="ECO:0000256" key="2">
    <source>
        <dbReference type="ARBA" id="ARBA00022552"/>
    </source>
</evidence>
<dbReference type="InterPro" id="IPR018063">
    <property type="entry name" value="SAM_MeTrfase_RsmI_CS"/>
</dbReference>
<evidence type="ECO:0000259" key="7">
    <source>
        <dbReference type="Pfam" id="PF00590"/>
    </source>
</evidence>
<dbReference type="InterPro" id="IPR008189">
    <property type="entry name" value="rRNA_ssu_MeTfrase_I"/>
</dbReference>
<dbReference type="FunFam" id="3.30.950.10:FF:000002">
    <property type="entry name" value="Ribosomal RNA small subunit methyltransferase I"/>
    <property type="match status" value="1"/>
</dbReference>
<keyword evidence="3 6" id="KW-0489">Methyltransferase</keyword>
<dbReference type="STRING" id="1300349.I603_0753"/>
<proteinExistence type="inferred from homology"/>
<evidence type="ECO:0000256" key="3">
    <source>
        <dbReference type="ARBA" id="ARBA00022603"/>
    </source>
</evidence>
<dbReference type="FunFam" id="3.40.1010.10:FF:000007">
    <property type="entry name" value="Ribosomal RNA small subunit methyltransferase I"/>
    <property type="match status" value="1"/>
</dbReference>
<keyword evidence="1 6" id="KW-0963">Cytoplasm</keyword>
<evidence type="ECO:0000256" key="5">
    <source>
        <dbReference type="ARBA" id="ARBA00022691"/>
    </source>
</evidence>
<comment type="catalytic activity">
    <reaction evidence="6">
        <text>cytidine(1402) in 16S rRNA + S-adenosyl-L-methionine = 2'-O-methylcytidine(1402) in 16S rRNA + S-adenosyl-L-homocysteine + H(+)</text>
        <dbReference type="Rhea" id="RHEA:42924"/>
        <dbReference type="Rhea" id="RHEA-COMP:10285"/>
        <dbReference type="Rhea" id="RHEA-COMP:10286"/>
        <dbReference type="ChEBI" id="CHEBI:15378"/>
        <dbReference type="ChEBI" id="CHEBI:57856"/>
        <dbReference type="ChEBI" id="CHEBI:59789"/>
        <dbReference type="ChEBI" id="CHEBI:74495"/>
        <dbReference type="ChEBI" id="CHEBI:82748"/>
        <dbReference type="EC" id="2.1.1.198"/>
    </reaction>
</comment>
<dbReference type="InterPro" id="IPR000878">
    <property type="entry name" value="4pyrrol_Mease"/>
</dbReference>
<dbReference type="EMBL" id="LZYB01000001">
    <property type="protein sequence ID" value="OBV12622.1"/>
    <property type="molecule type" value="Genomic_DNA"/>
</dbReference>
<dbReference type="SUPFAM" id="SSF53790">
    <property type="entry name" value="Tetrapyrrole methylase"/>
    <property type="match status" value="1"/>
</dbReference>
<gene>
    <name evidence="6" type="primary">rsmI</name>
    <name evidence="9" type="ORF">I603_0753</name>
</gene>
<reference evidence="9 10" key="1">
    <citation type="submission" date="2016-06" db="EMBL/GenBank/DDBJ databases">
        <title>Genome sequence of Porphyrobacter dokdonensis DSW-74.</title>
        <authorList>
            <person name="Kim J.F."/>
            <person name="Song J.Y."/>
        </authorList>
    </citation>
    <scope>NUCLEOTIDE SEQUENCE [LARGE SCALE GENOMIC DNA]</scope>
    <source>
        <strain evidence="9 10">DSW-74</strain>
    </source>
</reference>
<dbReference type="GO" id="GO:0070677">
    <property type="term" value="F:rRNA (cytosine-2'-O-)-methyltransferase activity"/>
    <property type="evidence" value="ECO:0007669"/>
    <property type="project" value="UniProtKB-UniRule"/>
</dbReference>
<keyword evidence="4 6" id="KW-0808">Transferase</keyword>
<dbReference type="Proteomes" id="UP000092484">
    <property type="component" value="Unassembled WGS sequence"/>
</dbReference>
<dbReference type="GO" id="GO:0005737">
    <property type="term" value="C:cytoplasm"/>
    <property type="evidence" value="ECO:0007669"/>
    <property type="project" value="UniProtKB-SubCell"/>
</dbReference>
<evidence type="ECO:0000313" key="9">
    <source>
        <dbReference type="EMBL" id="OBV12622.1"/>
    </source>
</evidence>
<dbReference type="PIRSF" id="PIRSF005917">
    <property type="entry name" value="MTase_YraL"/>
    <property type="match status" value="1"/>
</dbReference>
<dbReference type="InterPro" id="IPR035996">
    <property type="entry name" value="4pyrrol_Methylase_sf"/>
</dbReference>
<dbReference type="AlphaFoldDB" id="A0A1A7BMC3"/>
<evidence type="ECO:0000256" key="6">
    <source>
        <dbReference type="HAMAP-Rule" id="MF_01877"/>
    </source>
</evidence>
<protein>
    <recommendedName>
        <fullName evidence="6">Ribosomal RNA small subunit methyltransferase I</fullName>
        <ecNumber evidence="6">2.1.1.198</ecNumber>
    </recommendedName>
    <alternativeName>
        <fullName evidence="6">16S rRNA 2'-O-ribose C1402 methyltransferase</fullName>
    </alternativeName>
    <alternativeName>
        <fullName evidence="6">rRNA (cytidine-2'-O-)-methyltransferase RsmI</fullName>
    </alternativeName>
</protein>
<dbReference type="Pfam" id="PF00590">
    <property type="entry name" value="TP_methylase"/>
    <property type="match status" value="1"/>
</dbReference>
<comment type="caution">
    <text evidence="9">The sequence shown here is derived from an EMBL/GenBank/DDBJ whole genome shotgun (WGS) entry which is preliminary data.</text>
</comment>
<keyword evidence="10" id="KW-1185">Reference proteome</keyword>
<dbReference type="PROSITE" id="PS01296">
    <property type="entry name" value="RSMI"/>
    <property type="match status" value="1"/>
</dbReference>